<proteinExistence type="predicted"/>
<evidence type="ECO:0000313" key="1">
    <source>
        <dbReference type="EMBL" id="CAD7600956.1"/>
    </source>
</evidence>
<gene>
    <name evidence="1" type="ORF">TGEB3V08_LOCUS7767</name>
</gene>
<accession>A0A7R9K280</accession>
<sequence length="134" mass="15200">MCIPMYAVWPTQKEPDKTKASECSIQSLVRISLAHLKENQTKPHTLSVPGSVPKEIRPTPRFRAFLTMSSLHRFVLSQGKSDITIDTERSRPGMDCNGLAHTIKKQIKPQIQSVPDKGMKNFTYEVEDQRLALH</sequence>
<reference evidence="1" key="1">
    <citation type="submission" date="2020-11" db="EMBL/GenBank/DDBJ databases">
        <authorList>
            <person name="Tran Van P."/>
        </authorList>
    </citation>
    <scope>NUCLEOTIDE SEQUENCE</scope>
</reference>
<name>A0A7R9K280_TIMGE</name>
<organism evidence="1">
    <name type="scientific">Timema genevievae</name>
    <name type="common">Walking stick</name>
    <dbReference type="NCBI Taxonomy" id="629358"/>
    <lineage>
        <taxon>Eukaryota</taxon>
        <taxon>Metazoa</taxon>
        <taxon>Ecdysozoa</taxon>
        <taxon>Arthropoda</taxon>
        <taxon>Hexapoda</taxon>
        <taxon>Insecta</taxon>
        <taxon>Pterygota</taxon>
        <taxon>Neoptera</taxon>
        <taxon>Polyneoptera</taxon>
        <taxon>Phasmatodea</taxon>
        <taxon>Timematodea</taxon>
        <taxon>Timematoidea</taxon>
        <taxon>Timematidae</taxon>
        <taxon>Timema</taxon>
    </lineage>
</organism>
<dbReference type="EMBL" id="OE842643">
    <property type="protein sequence ID" value="CAD7600956.1"/>
    <property type="molecule type" value="Genomic_DNA"/>
</dbReference>
<dbReference type="AlphaFoldDB" id="A0A7R9K280"/>
<protein>
    <submittedName>
        <fullName evidence="1">Uncharacterized protein</fullName>
    </submittedName>
</protein>